<dbReference type="EMBL" id="JANBTW010000022">
    <property type="protein sequence ID" value="KAJ2678325.1"/>
    <property type="molecule type" value="Genomic_DNA"/>
</dbReference>
<comment type="caution">
    <text evidence="2">The sequence shown here is derived from an EMBL/GenBank/DDBJ whole genome shotgun (WGS) entry which is preliminary data.</text>
</comment>
<reference evidence="2" key="1">
    <citation type="submission" date="2022-07" db="EMBL/GenBank/DDBJ databases">
        <title>Phylogenomic reconstructions and comparative analyses of Kickxellomycotina fungi.</title>
        <authorList>
            <person name="Reynolds N.K."/>
            <person name="Stajich J.E."/>
            <person name="Barry K."/>
            <person name="Grigoriev I.V."/>
            <person name="Crous P."/>
            <person name="Smith M.E."/>
        </authorList>
    </citation>
    <scope>NUCLEOTIDE SEQUENCE</scope>
    <source>
        <strain evidence="2">NRRL 3115</strain>
    </source>
</reference>
<feature type="transmembrane region" description="Helical" evidence="1">
    <location>
        <begin position="627"/>
        <end position="644"/>
    </location>
</feature>
<sequence length="736" mass="79657">MFNSRLAVLRQQHSTNRNAAQRIQTLISSTCWSNKSTALRKPVLRNLSFISANRTAPKINALYSQAHCITVQPLLSRTEPSHKTSSSSAKQNQDRLFQLQDLAAEVASVLANENIPALSTWAARIRLISAGKLIDHKRTGVIYLDSNQQQASMVGSAGLAYLKDVDLLKRIIDSVQNSLTKSSGPVSVELAKGVTISSAKSPPVALELCDTDTTNKDTTYAAADGCSISFVSVTAAAELDYNSFVDWMFSCSRLVIVAKRADLLKDLVNTAPFLCALQMHPEIAILVAGLGENKDSICSFEYLLQEALVMVGASGKVRSHLHRSVVPIANTDPDSLHKYASKLLAVEKKGAETNSESFLVCALDAALSCAECGGKSNFMETYPSWASFQAHSMDTSRHIFSCESNQSRATLVESAGTIDALLSTSESSVDKVALSQLSNKIQNEFDSSSDLNAINDSVGAIKQRIKRWLAGGMIWKAMQMKVEEIADILTEDVVLDRSFEEAELAMIHASGRLNEAIKYAANEFASAMNILYMDSVSEKAGAAASIDPSTFASAKNSLRALALQKEPVSQFAFACHVWETRKALAESNVLTTIPAYIRTSLAGFWTINASAIAAGAVGIAWLNIPVLYAGFGSSAIAIVACLWLQSRWKKLGSKLYKHLDDQSAELSRKILAAHRAELQSKLDRPIIECIGSTAGLEQLATDASRYKKQSISSSNNNNGLAASVAVWRTRLRQALS</sequence>
<keyword evidence="1" id="KW-1133">Transmembrane helix</keyword>
<evidence type="ECO:0000256" key="1">
    <source>
        <dbReference type="SAM" id="Phobius"/>
    </source>
</evidence>
<dbReference type="Proteomes" id="UP001151518">
    <property type="component" value="Unassembled WGS sequence"/>
</dbReference>
<keyword evidence="1" id="KW-0812">Transmembrane</keyword>
<feature type="transmembrane region" description="Helical" evidence="1">
    <location>
        <begin position="601"/>
        <end position="621"/>
    </location>
</feature>
<gene>
    <name evidence="2" type="ORF">GGI25_002497</name>
</gene>
<dbReference type="AlphaFoldDB" id="A0A9W8G7W8"/>
<accession>A0A9W8G7W8</accession>
<proteinExistence type="predicted"/>
<keyword evidence="1" id="KW-0472">Membrane</keyword>
<dbReference type="OrthoDB" id="5620at2759"/>
<evidence type="ECO:0008006" key="4">
    <source>
        <dbReference type="Google" id="ProtNLM"/>
    </source>
</evidence>
<evidence type="ECO:0000313" key="2">
    <source>
        <dbReference type="EMBL" id="KAJ2678325.1"/>
    </source>
</evidence>
<protein>
    <recommendedName>
        <fullName evidence="4">Transmembrane protein</fullName>
    </recommendedName>
</protein>
<organism evidence="2 3">
    <name type="scientific">Coemansia spiralis</name>
    <dbReference type="NCBI Taxonomy" id="417178"/>
    <lineage>
        <taxon>Eukaryota</taxon>
        <taxon>Fungi</taxon>
        <taxon>Fungi incertae sedis</taxon>
        <taxon>Zoopagomycota</taxon>
        <taxon>Kickxellomycotina</taxon>
        <taxon>Kickxellomycetes</taxon>
        <taxon>Kickxellales</taxon>
        <taxon>Kickxellaceae</taxon>
        <taxon>Coemansia</taxon>
    </lineage>
</organism>
<name>A0A9W8G7W8_9FUNG</name>
<evidence type="ECO:0000313" key="3">
    <source>
        <dbReference type="Proteomes" id="UP001151518"/>
    </source>
</evidence>